<dbReference type="EnsemblPlants" id="Kaladp0300s0001.1.v1.1">
    <property type="protein sequence ID" value="Kaladp0300s0001.1.v1.1.CDS.1"/>
    <property type="gene ID" value="Kaladp0300s0001.v1.1"/>
</dbReference>
<reference evidence="2" key="1">
    <citation type="submission" date="2021-01" db="UniProtKB">
        <authorList>
            <consortium name="EnsemblPlants"/>
        </authorList>
    </citation>
    <scope>IDENTIFICATION</scope>
</reference>
<sequence>MKSFSPQQVQVQQTSSSKYFTLLLMAEFYIFEMLTPRYILLLTVDRLRLLSGNQEETRLGSTENFNSLHHLK</sequence>
<evidence type="ECO:0000256" key="1">
    <source>
        <dbReference type="SAM" id="Phobius"/>
    </source>
</evidence>
<keyword evidence="1" id="KW-1133">Transmembrane helix</keyword>
<evidence type="ECO:0000313" key="2">
    <source>
        <dbReference type="EnsemblPlants" id="Kaladp0300s0001.1.v1.1.CDS.1"/>
    </source>
</evidence>
<dbReference type="EnsemblPlants" id="Kaladp0042s0006.1.v1.1">
    <property type="protein sequence ID" value="Kaladp0042s0006.1.v1.1.CDS.1"/>
    <property type="gene ID" value="Kaladp0042s0006.v1.1"/>
</dbReference>
<keyword evidence="3" id="KW-1185">Reference proteome</keyword>
<evidence type="ECO:0000313" key="3">
    <source>
        <dbReference type="Proteomes" id="UP000594263"/>
    </source>
</evidence>
<keyword evidence="1" id="KW-0812">Transmembrane</keyword>
<organism evidence="2 3">
    <name type="scientific">Kalanchoe fedtschenkoi</name>
    <name type="common">Lavender scallops</name>
    <name type="synonym">South American air plant</name>
    <dbReference type="NCBI Taxonomy" id="63787"/>
    <lineage>
        <taxon>Eukaryota</taxon>
        <taxon>Viridiplantae</taxon>
        <taxon>Streptophyta</taxon>
        <taxon>Embryophyta</taxon>
        <taxon>Tracheophyta</taxon>
        <taxon>Spermatophyta</taxon>
        <taxon>Magnoliopsida</taxon>
        <taxon>eudicotyledons</taxon>
        <taxon>Gunneridae</taxon>
        <taxon>Pentapetalae</taxon>
        <taxon>Saxifragales</taxon>
        <taxon>Crassulaceae</taxon>
        <taxon>Kalanchoe</taxon>
    </lineage>
</organism>
<keyword evidence="1" id="KW-0472">Membrane</keyword>
<name>A0A7N0V7T2_KALFE</name>
<accession>A0A7N0V7T2</accession>
<dbReference type="Gramene" id="Kaladp0042s0006.1.v1.1">
    <property type="protein sequence ID" value="Kaladp0042s0006.1.v1.1.CDS.1"/>
    <property type="gene ID" value="Kaladp0042s0006.v1.1"/>
</dbReference>
<protein>
    <submittedName>
        <fullName evidence="2">Uncharacterized protein</fullName>
    </submittedName>
</protein>
<proteinExistence type="predicted"/>
<dbReference type="Proteomes" id="UP000594263">
    <property type="component" value="Unplaced"/>
</dbReference>
<feature type="transmembrane region" description="Helical" evidence="1">
    <location>
        <begin position="20"/>
        <end position="40"/>
    </location>
</feature>
<dbReference type="Gramene" id="Kaladp0300s0001.1.v1.1">
    <property type="protein sequence ID" value="Kaladp0300s0001.1.v1.1.CDS.1"/>
    <property type="gene ID" value="Kaladp0300s0001.v1.1"/>
</dbReference>
<dbReference type="AlphaFoldDB" id="A0A7N0V7T2"/>